<reference evidence="7" key="1">
    <citation type="submission" date="2021-02" db="EMBL/GenBank/DDBJ databases">
        <authorList>
            <person name="Nowell W R."/>
        </authorList>
    </citation>
    <scope>NUCLEOTIDE SEQUENCE</scope>
</reference>
<dbReference type="InterPro" id="IPR037053">
    <property type="entry name" value="Phage_tail_collar_dom_sf"/>
</dbReference>
<dbReference type="Gene3D" id="3.90.1340.10">
    <property type="entry name" value="Phage tail collar domain"/>
    <property type="match status" value="1"/>
</dbReference>
<organism evidence="7 10">
    <name type="scientific">Rotaria magnacalcarata</name>
    <dbReference type="NCBI Taxonomy" id="392030"/>
    <lineage>
        <taxon>Eukaryota</taxon>
        <taxon>Metazoa</taxon>
        <taxon>Spiralia</taxon>
        <taxon>Gnathifera</taxon>
        <taxon>Rotifera</taxon>
        <taxon>Eurotatoria</taxon>
        <taxon>Bdelloidea</taxon>
        <taxon>Philodinida</taxon>
        <taxon>Philodinidae</taxon>
        <taxon>Rotaria</taxon>
    </lineage>
</organism>
<keyword evidence="2" id="KW-1133">Transmembrane helix</keyword>
<feature type="region of interest" description="Disordered" evidence="1">
    <location>
        <begin position="1"/>
        <end position="31"/>
    </location>
</feature>
<dbReference type="Proteomes" id="UP000663855">
    <property type="component" value="Unassembled WGS sequence"/>
</dbReference>
<evidence type="ECO:0000313" key="4">
    <source>
        <dbReference type="EMBL" id="CAF1030359.1"/>
    </source>
</evidence>
<name>A0A816Z2W2_9BILA</name>
<dbReference type="EMBL" id="CAJNOV010000607">
    <property type="protein sequence ID" value="CAF1030359.1"/>
    <property type="molecule type" value="Genomic_DNA"/>
</dbReference>
<dbReference type="Proteomes" id="UP000663842">
    <property type="component" value="Unassembled WGS sequence"/>
</dbReference>
<sequence length="301" mass="32315">MEEREHFYAPSHTNSLRTVEPPTSHYASSMKPSYHRQWNSSSTNVSKGMFNTVEPKSSPLFIGIISGVAALLAAIFAMGIYGTVALSTPQSTNMTTVIDLPIGATLMYAGNALALSDQNSRWLFCNGSEVSRTTYQALFAVIGTIYGVGNGIDTFNLPDFRSQFPLGTNGTNDTYLTMGGNASHTITVTELPAHTHDQGTLLTQSDGIHTHGYTDPGHSHTGATTSVWVPTYGNGIPWNGQWGLTALSYHLHGIYADFTGITIQSDGSHTHIISGSTGSQGQGQPIKALPSYQTVHHIIRV</sequence>
<evidence type="ECO:0000313" key="7">
    <source>
        <dbReference type="EMBL" id="CAF2187736.1"/>
    </source>
</evidence>
<dbReference type="EMBL" id="CAJOBH010017832">
    <property type="protein sequence ID" value="CAF4201969.1"/>
    <property type="molecule type" value="Genomic_DNA"/>
</dbReference>
<dbReference type="EMBL" id="CAJNOW010018109">
    <property type="protein sequence ID" value="CAF1662891.1"/>
    <property type="molecule type" value="Genomic_DNA"/>
</dbReference>
<evidence type="ECO:0000313" key="6">
    <source>
        <dbReference type="EMBL" id="CAF2005908.1"/>
    </source>
</evidence>
<evidence type="ECO:0000256" key="2">
    <source>
        <dbReference type="SAM" id="Phobius"/>
    </source>
</evidence>
<dbReference type="EMBL" id="CAJOBF010001093">
    <property type="protein sequence ID" value="CAF3912143.1"/>
    <property type="molecule type" value="Genomic_DNA"/>
</dbReference>
<gene>
    <name evidence="9" type="ORF">BYL167_LOCUS23685</name>
    <name evidence="4" type="ORF">CJN711_LOCUS3766</name>
    <name evidence="5" type="ORF">KQP761_LOCUS32474</name>
    <name evidence="7" type="ORF">MBJ925_LOCUS34707</name>
    <name evidence="8" type="ORF">UXM345_LOCUS11138</name>
    <name evidence="6" type="ORF">XDN619_LOCUS3522</name>
</gene>
<dbReference type="OrthoDB" id="10062874at2759"/>
<dbReference type="EMBL" id="CAJNRE010019089">
    <property type="protein sequence ID" value="CAF2187736.1"/>
    <property type="molecule type" value="Genomic_DNA"/>
</dbReference>
<accession>A0A816Z2W2</accession>
<dbReference type="Proteomes" id="UP000663887">
    <property type="component" value="Unassembled WGS sequence"/>
</dbReference>
<dbReference type="SUPFAM" id="SSF88874">
    <property type="entry name" value="Receptor-binding domain of short tail fibre protein gp12"/>
    <property type="match status" value="1"/>
</dbReference>
<evidence type="ECO:0000313" key="8">
    <source>
        <dbReference type="EMBL" id="CAF3912143.1"/>
    </source>
</evidence>
<dbReference type="AlphaFoldDB" id="A0A816Z2W2"/>
<feature type="transmembrane region" description="Helical" evidence="2">
    <location>
        <begin position="60"/>
        <end position="84"/>
    </location>
</feature>
<dbReference type="Proteomes" id="UP000681967">
    <property type="component" value="Unassembled WGS sequence"/>
</dbReference>
<evidence type="ECO:0000313" key="10">
    <source>
        <dbReference type="Proteomes" id="UP000663824"/>
    </source>
</evidence>
<dbReference type="Proteomes" id="UP000663834">
    <property type="component" value="Unassembled WGS sequence"/>
</dbReference>
<protein>
    <recommendedName>
        <fullName evidence="3">Phage tail collar domain-containing protein</fullName>
    </recommendedName>
</protein>
<dbReference type="EMBL" id="CAJNRG010000541">
    <property type="protein sequence ID" value="CAF2005908.1"/>
    <property type="molecule type" value="Genomic_DNA"/>
</dbReference>
<feature type="domain" description="Phage tail collar" evidence="3">
    <location>
        <begin position="103"/>
        <end position="165"/>
    </location>
</feature>
<evidence type="ECO:0000259" key="3">
    <source>
        <dbReference type="Pfam" id="PF07484"/>
    </source>
</evidence>
<comment type="caution">
    <text evidence="7">The sequence shown here is derived from an EMBL/GenBank/DDBJ whole genome shotgun (WGS) entry which is preliminary data.</text>
</comment>
<evidence type="ECO:0000313" key="5">
    <source>
        <dbReference type="EMBL" id="CAF1662891.1"/>
    </source>
</evidence>
<dbReference type="InterPro" id="IPR011083">
    <property type="entry name" value="Phage_tail_collar_dom"/>
</dbReference>
<dbReference type="Proteomes" id="UP000663824">
    <property type="component" value="Unassembled WGS sequence"/>
</dbReference>
<evidence type="ECO:0000256" key="1">
    <source>
        <dbReference type="SAM" id="MobiDB-lite"/>
    </source>
</evidence>
<keyword evidence="2" id="KW-0812">Transmembrane</keyword>
<proteinExistence type="predicted"/>
<dbReference type="Pfam" id="PF07484">
    <property type="entry name" value="Collar"/>
    <property type="match status" value="1"/>
</dbReference>
<keyword evidence="2" id="KW-0472">Membrane</keyword>
<evidence type="ECO:0000313" key="9">
    <source>
        <dbReference type="EMBL" id="CAF4201969.1"/>
    </source>
</evidence>